<evidence type="ECO:0000313" key="1">
    <source>
        <dbReference type="EMBL" id="KAK8944897.1"/>
    </source>
</evidence>
<organism evidence="1 2">
    <name type="scientific">Platanthera zijinensis</name>
    <dbReference type="NCBI Taxonomy" id="2320716"/>
    <lineage>
        <taxon>Eukaryota</taxon>
        <taxon>Viridiplantae</taxon>
        <taxon>Streptophyta</taxon>
        <taxon>Embryophyta</taxon>
        <taxon>Tracheophyta</taxon>
        <taxon>Spermatophyta</taxon>
        <taxon>Magnoliopsida</taxon>
        <taxon>Liliopsida</taxon>
        <taxon>Asparagales</taxon>
        <taxon>Orchidaceae</taxon>
        <taxon>Orchidoideae</taxon>
        <taxon>Orchideae</taxon>
        <taxon>Orchidinae</taxon>
        <taxon>Platanthera</taxon>
    </lineage>
</organism>
<keyword evidence="2" id="KW-1185">Reference proteome</keyword>
<dbReference type="AlphaFoldDB" id="A0AAP0BQE9"/>
<sequence>MTGFDFLSLPDTRISPVRHGSDNHESDDYELHLSSYSYLVVIITVVMSNTHFYNDCLFVHTHGHTNTVPNGSKSSYIVEEMEASCGGNGDKKRGILWWRWRSKMNVLTNPTTAPVRM</sequence>
<dbReference type="EMBL" id="JBBWWQ010000006">
    <property type="protein sequence ID" value="KAK8944897.1"/>
    <property type="molecule type" value="Genomic_DNA"/>
</dbReference>
<dbReference type="Proteomes" id="UP001418222">
    <property type="component" value="Unassembled WGS sequence"/>
</dbReference>
<protein>
    <submittedName>
        <fullName evidence="1">Uncharacterized protein</fullName>
    </submittedName>
</protein>
<proteinExistence type="predicted"/>
<name>A0AAP0BQE9_9ASPA</name>
<accession>A0AAP0BQE9</accession>
<reference evidence="1 2" key="1">
    <citation type="journal article" date="2022" name="Nat. Plants">
        <title>Genomes of leafy and leafless Platanthera orchids illuminate the evolution of mycoheterotrophy.</title>
        <authorList>
            <person name="Li M.H."/>
            <person name="Liu K.W."/>
            <person name="Li Z."/>
            <person name="Lu H.C."/>
            <person name="Ye Q.L."/>
            <person name="Zhang D."/>
            <person name="Wang J.Y."/>
            <person name="Li Y.F."/>
            <person name="Zhong Z.M."/>
            <person name="Liu X."/>
            <person name="Yu X."/>
            <person name="Liu D.K."/>
            <person name="Tu X.D."/>
            <person name="Liu B."/>
            <person name="Hao Y."/>
            <person name="Liao X.Y."/>
            <person name="Jiang Y.T."/>
            <person name="Sun W.H."/>
            <person name="Chen J."/>
            <person name="Chen Y.Q."/>
            <person name="Ai Y."/>
            <person name="Zhai J.W."/>
            <person name="Wu S.S."/>
            <person name="Zhou Z."/>
            <person name="Hsiao Y.Y."/>
            <person name="Wu W.L."/>
            <person name="Chen Y.Y."/>
            <person name="Lin Y.F."/>
            <person name="Hsu J.L."/>
            <person name="Li C.Y."/>
            <person name="Wang Z.W."/>
            <person name="Zhao X."/>
            <person name="Zhong W.Y."/>
            <person name="Ma X.K."/>
            <person name="Ma L."/>
            <person name="Huang J."/>
            <person name="Chen G.Z."/>
            <person name="Huang M.Z."/>
            <person name="Huang L."/>
            <person name="Peng D.H."/>
            <person name="Luo Y.B."/>
            <person name="Zou S.Q."/>
            <person name="Chen S.P."/>
            <person name="Lan S."/>
            <person name="Tsai W.C."/>
            <person name="Van de Peer Y."/>
            <person name="Liu Z.J."/>
        </authorList>
    </citation>
    <scope>NUCLEOTIDE SEQUENCE [LARGE SCALE GENOMIC DNA]</scope>
    <source>
        <strain evidence="1">Lor287</strain>
    </source>
</reference>
<evidence type="ECO:0000313" key="2">
    <source>
        <dbReference type="Proteomes" id="UP001418222"/>
    </source>
</evidence>
<gene>
    <name evidence="1" type="ORF">KSP39_PZI008202</name>
</gene>
<comment type="caution">
    <text evidence="1">The sequence shown here is derived from an EMBL/GenBank/DDBJ whole genome shotgun (WGS) entry which is preliminary data.</text>
</comment>